<dbReference type="EMBL" id="JBFTWV010000175">
    <property type="protein sequence ID" value="KAL2784551.1"/>
    <property type="molecule type" value="Genomic_DNA"/>
</dbReference>
<evidence type="ECO:0000256" key="3">
    <source>
        <dbReference type="ARBA" id="ARBA00022448"/>
    </source>
</evidence>
<evidence type="ECO:0000256" key="1">
    <source>
        <dbReference type="ARBA" id="ARBA00004141"/>
    </source>
</evidence>
<dbReference type="PANTHER" id="PTHR48022:SF2">
    <property type="entry name" value="PLASTIDIC GLUCOSE TRANSPORTER 4"/>
    <property type="match status" value="1"/>
</dbReference>
<evidence type="ECO:0000256" key="2">
    <source>
        <dbReference type="ARBA" id="ARBA00010992"/>
    </source>
</evidence>
<comment type="similarity">
    <text evidence="2 7">Belongs to the major facilitator superfamily. Sugar transporter (TC 2.A.1.1) family.</text>
</comment>
<evidence type="ECO:0000256" key="6">
    <source>
        <dbReference type="ARBA" id="ARBA00023136"/>
    </source>
</evidence>
<organism evidence="10 11">
    <name type="scientific">Aspergillus keveii</name>
    <dbReference type="NCBI Taxonomy" id="714993"/>
    <lineage>
        <taxon>Eukaryota</taxon>
        <taxon>Fungi</taxon>
        <taxon>Dikarya</taxon>
        <taxon>Ascomycota</taxon>
        <taxon>Pezizomycotina</taxon>
        <taxon>Eurotiomycetes</taxon>
        <taxon>Eurotiomycetidae</taxon>
        <taxon>Eurotiales</taxon>
        <taxon>Aspergillaceae</taxon>
        <taxon>Aspergillus</taxon>
        <taxon>Aspergillus subgen. Nidulantes</taxon>
    </lineage>
</organism>
<feature type="transmembrane region" description="Helical" evidence="8">
    <location>
        <begin position="435"/>
        <end position="459"/>
    </location>
</feature>
<evidence type="ECO:0000256" key="4">
    <source>
        <dbReference type="ARBA" id="ARBA00022692"/>
    </source>
</evidence>
<dbReference type="Pfam" id="PF00083">
    <property type="entry name" value="Sugar_tr"/>
    <property type="match status" value="1"/>
</dbReference>
<feature type="transmembrane region" description="Helical" evidence="8">
    <location>
        <begin position="367"/>
        <end position="387"/>
    </location>
</feature>
<feature type="transmembrane region" description="Helical" evidence="8">
    <location>
        <begin position="215"/>
        <end position="236"/>
    </location>
</feature>
<keyword evidence="5 8" id="KW-1133">Transmembrane helix</keyword>
<evidence type="ECO:0000313" key="11">
    <source>
        <dbReference type="Proteomes" id="UP001610563"/>
    </source>
</evidence>
<gene>
    <name evidence="10" type="ORF">BJX66DRAFT_343910</name>
</gene>
<dbReference type="PANTHER" id="PTHR48022">
    <property type="entry name" value="PLASTIDIC GLUCOSE TRANSPORTER 4"/>
    <property type="match status" value="1"/>
</dbReference>
<dbReference type="PROSITE" id="PS50850">
    <property type="entry name" value="MFS"/>
    <property type="match status" value="1"/>
</dbReference>
<name>A0ABR4FMQ3_9EURO</name>
<dbReference type="InterPro" id="IPR003663">
    <property type="entry name" value="Sugar/inositol_transpt"/>
</dbReference>
<dbReference type="InterPro" id="IPR036259">
    <property type="entry name" value="MFS_trans_sf"/>
</dbReference>
<comment type="caution">
    <text evidence="10">The sequence shown here is derived from an EMBL/GenBank/DDBJ whole genome shotgun (WGS) entry which is preliminary data.</text>
</comment>
<feature type="transmembrane region" description="Helical" evidence="8">
    <location>
        <begin position="99"/>
        <end position="117"/>
    </location>
</feature>
<evidence type="ECO:0000256" key="8">
    <source>
        <dbReference type="SAM" id="Phobius"/>
    </source>
</evidence>
<reference evidence="10 11" key="1">
    <citation type="submission" date="2024-07" db="EMBL/GenBank/DDBJ databases">
        <title>Section-level genome sequencing and comparative genomics of Aspergillus sections Usti and Cavernicolus.</title>
        <authorList>
            <consortium name="Lawrence Berkeley National Laboratory"/>
            <person name="Nybo J.L."/>
            <person name="Vesth T.C."/>
            <person name="Theobald S."/>
            <person name="Frisvad J.C."/>
            <person name="Larsen T.O."/>
            <person name="Kjaerboelling I."/>
            <person name="Rothschild-Mancinelli K."/>
            <person name="Lyhne E.K."/>
            <person name="Kogle M.E."/>
            <person name="Barry K."/>
            <person name="Clum A."/>
            <person name="Na H."/>
            <person name="Ledsgaard L."/>
            <person name="Lin J."/>
            <person name="Lipzen A."/>
            <person name="Kuo A."/>
            <person name="Riley R."/>
            <person name="Mondo S."/>
            <person name="Labutti K."/>
            <person name="Haridas S."/>
            <person name="Pangalinan J."/>
            <person name="Salamov A.A."/>
            <person name="Simmons B.A."/>
            <person name="Magnuson J.K."/>
            <person name="Chen J."/>
            <person name="Drula E."/>
            <person name="Henrissat B."/>
            <person name="Wiebenga A."/>
            <person name="Lubbers R.J."/>
            <person name="Gomes A.C."/>
            <person name="Makela M.R."/>
            <person name="Stajich J."/>
            <person name="Grigoriev I.V."/>
            <person name="Mortensen U.H."/>
            <person name="De Vries R.P."/>
            <person name="Baker S.E."/>
            <person name="Andersen M.R."/>
        </authorList>
    </citation>
    <scope>NUCLEOTIDE SEQUENCE [LARGE SCALE GENOMIC DNA]</scope>
    <source>
        <strain evidence="10 11">CBS 209.92</strain>
    </source>
</reference>
<proteinExistence type="inferred from homology"/>
<feature type="transmembrane region" description="Helical" evidence="8">
    <location>
        <begin position="399"/>
        <end position="423"/>
    </location>
</feature>
<dbReference type="Gene3D" id="1.20.1250.20">
    <property type="entry name" value="MFS general substrate transporter like domains"/>
    <property type="match status" value="1"/>
</dbReference>
<evidence type="ECO:0000313" key="10">
    <source>
        <dbReference type="EMBL" id="KAL2784551.1"/>
    </source>
</evidence>
<feature type="transmembrane region" description="Helical" evidence="8">
    <location>
        <begin position="471"/>
        <end position="489"/>
    </location>
</feature>
<comment type="subcellular location">
    <subcellularLocation>
        <location evidence="1">Membrane</location>
        <topology evidence="1">Multi-pass membrane protein</topology>
    </subcellularLocation>
</comment>
<feature type="domain" description="Major facilitator superfamily (MFS) profile" evidence="9">
    <location>
        <begin position="37"/>
        <end position="493"/>
    </location>
</feature>
<evidence type="ECO:0000256" key="5">
    <source>
        <dbReference type="ARBA" id="ARBA00022989"/>
    </source>
</evidence>
<keyword evidence="11" id="KW-1185">Reference proteome</keyword>
<dbReference type="NCBIfam" id="TIGR00879">
    <property type="entry name" value="SP"/>
    <property type="match status" value="1"/>
</dbReference>
<feature type="transmembrane region" description="Helical" evidence="8">
    <location>
        <begin position="305"/>
        <end position="327"/>
    </location>
</feature>
<keyword evidence="3 7" id="KW-0813">Transport</keyword>
<feature type="transmembrane region" description="Helical" evidence="8">
    <location>
        <begin position="27"/>
        <end position="48"/>
    </location>
</feature>
<dbReference type="InterPro" id="IPR020846">
    <property type="entry name" value="MFS_dom"/>
</dbReference>
<keyword evidence="6 8" id="KW-0472">Membrane</keyword>
<dbReference type="InterPro" id="IPR050360">
    <property type="entry name" value="MFS_Sugar_Transporters"/>
</dbReference>
<accession>A0ABR4FMQ3</accession>
<dbReference type="SUPFAM" id="SSF103473">
    <property type="entry name" value="MFS general substrate transporter"/>
    <property type="match status" value="1"/>
</dbReference>
<dbReference type="InterPro" id="IPR005828">
    <property type="entry name" value="MFS_sugar_transport-like"/>
</dbReference>
<evidence type="ECO:0000259" key="9">
    <source>
        <dbReference type="PROSITE" id="PS50850"/>
    </source>
</evidence>
<evidence type="ECO:0000256" key="7">
    <source>
        <dbReference type="RuleBase" id="RU003346"/>
    </source>
</evidence>
<keyword evidence="4 8" id="KW-0812">Transmembrane</keyword>
<feature type="transmembrane region" description="Helical" evidence="8">
    <location>
        <begin position="339"/>
        <end position="360"/>
    </location>
</feature>
<protein>
    <submittedName>
        <fullName evidence="10">General substrate transporter</fullName>
    </submittedName>
</protein>
<dbReference type="Proteomes" id="UP001610563">
    <property type="component" value="Unassembled WGS sequence"/>
</dbReference>
<feature type="transmembrane region" description="Helical" evidence="8">
    <location>
        <begin position="185"/>
        <end position="209"/>
    </location>
</feature>
<sequence>MASSSEKGSSQHVDTLVGHDPVSPPKLTGTTLFMVIFSLWVGFAGWALQFDIGYTGIVLTMQPFNKAFGHCTDNPMHRRSGAPAAGACKLTATQQSLQSSIYILFMAVGAAFAGFIGNHLGRRRTLQVGCVFIIAGAGGMLGSSGNLLLYIACKCIGAVGIGHLQSTAPTYGVECCPPRKRGLLVTLYSAGSGFGSFIVALVCFGSSSINNDWSWKTPVLCQIPIAAVYACGISFFPESPRWLLTKGREEEARRSFSKLYSKPVDSPDITADIAQITEALDREITLSANTSWLEMFSPHFIRRTLTAGAIVVGSPICGTFFVFTYAAVFLTEVGISSPVTVVVVLNTCCFAGSIFGPFVVEYLGRRLTMLTGYTCAAVCMLIFAVVSSTTGETAQATKATTTAFICIWAFVFSGFIASSMWIASAEMHALRHRTYGQAFAAALSNIFTFAANFWTPYMINPEHGNMGTNVGYFYFGLEIVIFGVLFLMVPETGRLSLEQIDVYFTSGVKPWRTSLAKNKKRT</sequence>